<evidence type="ECO:0000313" key="1">
    <source>
        <dbReference type="EMBL" id="PLC59240.1"/>
    </source>
</evidence>
<name>A0A2N4UW47_9GAMM</name>
<proteinExistence type="predicted"/>
<comment type="caution">
    <text evidence="1">The sequence shown here is derived from an EMBL/GenBank/DDBJ whole genome shotgun (WGS) entry which is preliminary data.</text>
</comment>
<dbReference type="GeneID" id="69965884"/>
<accession>A0A2N4UW47</accession>
<dbReference type="AlphaFoldDB" id="A0A2N4UW47"/>
<organism evidence="1 2">
    <name type="scientific">Photobacterium carnosum</name>
    <dbReference type="NCBI Taxonomy" id="2023717"/>
    <lineage>
        <taxon>Bacteria</taxon>
        <taxon>Pseudomonadati</taxon>
        <taxon>Pseudomonadota</taxon>
        <taxon>Gammaproteobacteria</taxon>
        <taxon>Vibrionales</taxon>
        <taxon>Vibrionaceae</taxon>
        <taxon>Photobacterium</taxon>
    </lineage>
</organism>
<dbReference type="EMBL" id="NPIB01000002">
    <property type="protein sequence ID" value="PLC59240.1"/>
    <property type="molecule type" value="Genomic_DNA"/>
</dbReference>
<keyword evidence="2" id="KW-1185">Reference proteome</keyword>
<evidence type="ECO:0000313" key="2">
    <source>
        <dbReference type="Proteomes" id="UP000234420"/>
    </source>
</evidence>
<sequence length="141" mass="16358">MNSSNAESKKTSIKKISLVIMAHKFKRRFLGMFNQKKEVELEIKPIERKEIKSYRPDTSIKFTWDNELLIFDDFNHAMDVYESGDYTLFYINSSSEGGPFWDVSPRLEITKRNQRQTIEALVAGGIDKEQAAKEVISWISS</sequence>
<gene>
    <name evidence="1" type="ORF">CIK00_02955</name>
</gene>
<dbReference type="RefSeq" id="WP_101767443.1">
    <property type="nucleotide sequence ID" value="NZ_BPPU01000003.1"/>
</dbReference>
<reference evidence="1 2" key="1">
    <citation type="journal article" date="2018" name="Syst. Appl. Microbiol.">
        <title>Photobacterium carnosum sp. nov., isolated from spoiled modified atmosphere packaged poultry meat.</title>
        <authorList>
            <person name="Hilgarth M."/>
            <person name="Fuertes S."/>
            <person name="Ehrmann M."/>
            <person name="Vogel R.F."/>
        </authorList>
    </citation>
    <scope>NUCLEOTIDE SEQUENCE [LARGE SCALE GENOMIC DNA]</scope>
    <source>
        <strain evidence="1 2">TMW 2.2021</strain>
    </source>
</reference>
<dbReference type="Proteomes" id="UP000234420">
    <property type="component" value="Unassembled WGS sequence"/>
</dbReference>
<protein>
    <submittedName>
        <fullName evidence="1">Uncharacterized protein</fullName>
    </submittedName>
</protein>